<proteinExistence type="predicted"/>
<protein>
    <submittedName>
        <fullName evidence="2">Uncharacterized protein</fullName>
    </submittedName>
</protein>
<accession>A0A328VKR1</accession>
<dbReference type="Proteomes" id="UP000248706">
    <property type="component" value="Unassembled WGS sequence"/>
</dbReference>
<evidence type="ECO:0000256" key="1">
    <source>
        <dbReference type="SAM" id="Phobius"/>
    </source>
</evidence>
<dbReference type="RefSeq" id="WP_112431918.1">
    <property type="nucleotide sequence ID" value="NZ_MCIF01000002.1"/>
</dbReference>
<keyword evidence="1" id="KW-0812">Transmembrane</keyword>
<dbReference type="EMBL" id="MCIF01000002">
    <property type="protein sequence ID" value="RAQ97501.1"/>
    <property type="molecule type" value="Genomic_DNA"/>
</dbReference>
<dbReference type="OrthoDB" id="9960562at2"/>
<keyword evidence="3" id="KW-1185">Reference proteome</keyword>
<reference evidence="2 3" key="1">
    <citation type="submission" date="2016-08" db="EMBL/GenBank/DDBJ databases">
        <title>Analysis of Carbohydrate Active Enzymes in Thermogemmatispora T81 Reveals Carbohydrate Degradation Ability.</title>
        <authorList>
            <person name="Tomazini A."/>
            <person name="Lal S."/>
            <person name="Stott M."/>
            <person name="Henrissat B."/>
            <person name="Polikarpov I."/>
            <person name="Sparling R."/>
            <person name="Levin D.B."/>
        </authorList>
    </citation>
    <scope>NUCLEOTIDE SEQUENCE [LARGE SCALE GENOMIC DNA]</scope>
    <source>
        <strain evidence="2 3">T81</strain>
    </source>
</reference>
<sequence length="88" mass="10320">MHDAFFFPILGGLLALSLGVFTWYVVASWRHWRQYQKAVQDREERYRQWDLLDDADLDHSDTADGIGKADALASLRVARRRRSKEQEP</sequence>
<evidence type="ECO:0000313" key="3">
    <source>
        <dbReference type="Proteomes" id="UP000248706"/>
    </source>
</evidence>
<gene>
    <name evidence="2" type="ORF">A4R35_18335</name>
</gene>
<name>A0A328VKR1_9CHLR</name>
<feature type="transmembrane region" description="Helical" evidence="1">
    <location>
        <begin position="6"/>
        <end position="27"/>
    </location>
</feature>
<organism evidence="2 3">
    <name type="scientific">Thermogemmatispora tikiterensis</name>
    <dbReference type="NCBI Taxonomy" id="1825093"/>
    <lineage>
        <taxon>Bacteria</taxon>
        <taxon>Bacillati</taxon>
        <taxon>Chloroflexota</taxon>
        <taxon>Ktedonobacteria</taxon>
        <taxon>Thermogemmatisporales</taxon>
        <taxon>Thermogemmatisporaceae</taxon>
        <taxon>Thermogemmatispora</taxon>
    </lineage>
</organism>
<comment type="caution">
    <text evidence="2">The sequence shown here is derived from an EMBL/GenBank/DDBJ whole genome shotgun (WGS) entry which is preliminary data.</text>
</comment>
<keyword evidence="1" id="KW-1133">Transmembrane helix</keyword>
<dbReference type="AlphaFoldDB" id="A0A328VKR1"/>
<evidence type="ECO:0000313" key="2">
    <source>
        <dbReference type="EMBL" id="RAQ97501.1"/>
    </source>
</evidence>
<keyword evidence="1" id="KW-0472">Membrane</keyword>